<reference evidence="2 3" key="1">
    <citation type="submission" date="2015-01" db="EMBL/GenBank/DDBJ databases">
        <title>The Genome Sequence of Cladophialophora immunda CBS83496.</title>
        <authorList>
            <consortium name="The Broad Institute Genomics Platform"/>
            <person name="Cuomo C."/>
            <person name="de Hoog S."/>
            <person name="Gorbushina A."/>
            <person name="Stielow B."/>
            <person name="Teixiera M."/>
            <person name="Abouelleil A."/>
            <person name="Chapman S.B."/>
            <person name="Priest M."/>
            <person name="Young S.K."/>
            <person name="Wortman J."/>
            <person name="Nusbaum C."/>
            <person name="Birren B."/>
        </authorList>
    </citation>
    <scope>NUCLEOTIDE SEQUENCE [LARGE SCALE GENOMIC DNA]</scope>
    <source>
        <strain evidence="2 3">CBS 83496</strain>
    </source>
</reference>
<gene>
    <name evidence="2" type="ORF">PV07_02620</name>
</gene>
<keyword evidence="3" id="KW-1185">Reference proteome</keyword>
<evidence type="ECO:0000256" key="1">
    <source>
        <dbReference type="SAM" id="MobiDB-lite"/>
    </source>
</evidence>
<feature type="region of interest" description="Disordered" evidence="1">
    <location>
        <begin position="218"/>
        <end position="239"/>
    </location>
</feature>
<accession>A0A0D2D5J2</accession>
<dbReference type="EMBL" id="KN847041">
    <property type="protein sequence ID" value="KIW30929.1"/>
    <property type="molecule type" value="Genomic_DNA"/>
</dbReference>
<protein>
    <submittedName>
        <fullName evidence="2">Uncharacterized protein</fullName>
    </submittedName>
</protein>
<feature type="compositionally biased region" description="Basic and acidic residues" evidence="1">
    <location>
        <begin position="272"/>
        <end position="284"/>
    </location>
</feature>
<feature type="compositionally biased region" description="Low complexity" evidence="1">
    <location>
        <begin position="119"/>
        <end position="131"/>
    </location>
</feature>
<proteinExistence type="predicted"/>
<dbReference type="VEuPathDB" id="FungiDB:PV07_02620"/>
<organism evidence="2 3">
    <name type="scientific">Cladophialophora immunda</name>
    <dbReference type="NCBI Taxonomy" id="569365"/>
    <lineage>
        <taxon>Eukaryota</taxon>
        <taxon>Fungi</taxon>
        <taxon>Dikarya</taxon>
        <taxon>Ascomycota</taxon>
        <taxon>Pezizomycotina</taxon>
        <taxon>Eurotiomycetes</taxon>
        <taxon>Chaetothyriomycetidae</taxon>
        <taxon>Chaetothyriales</taxon>
        <taxon>Herpotrichiellaceae</taxon>
        <taxon>Cladophialophora</taxon>
    </lineage>
</organism>
<dbReference type="Proteomes" id="UP000054466">
    <property type="component" value="Unassembled WGS sequence"/>
</dbReference>
<dbReference type="GeneID" id="27341814"/>
<dbReference type="OrthoDB" id="3182339at2759"/>
<feature type="region of interest" description="Disordered" evidence="1">
    <location>
        <begin position="113"/>
        <end position="140"/>
    </location>
</feature>
<dbReference type="RefSeq" id="XP_016251145.1">
    <property type="nucleotide sequence ID" value="XM_016389243.1"/>
</dbReference>
<name>A0A0D2D5J2_9EURO</name>
<evidence type="ECO:0000313" key="2">
    <source>
        <dbReference type="EMBL" id="KIW30929.1"/>
    </source>
</evidence>
<feature type="region of interest" description="Disordered" evidence="1">
    <location>
        <begin position="272"/>
        <end position="308"/>
    </location>
</feature>
<dbReference type="STRING" id="569365.A0A0D2D5J2"/>
<evidence type="ECO:0000313" key="3">
    <source>
        <dbReference type="Proteomes" id="UP000054466"/>
    </source>
</evidence>
<dbReference type="AlphaFoldDB" id="A0A0D2D5J2"/>
<dbReference type="HOGENOM" id="CLU_903156_0_0_1"/>
<sequence length="308" mass="33765">MKRTGTGQKHVVDLPKSQLLVSAEFRQAVVVPSGKINDDFLRPVQWVLWSVTTHHAVLVSPEEAAELIPLCRAAPQQVVHLLTYAAPVTLKMLQFNDLNYYSVPPLLGSTPVVKNPGLSSDDASPSQDDPATTMHASSLECSDAQDDDHQTVEMLDSTEPDNPACTKAVRTARLREMRMLTFLHSWLGTRGRGQDFAHTPMGYVCDRKQLAQDHSFFRSPDHNETRQSLGRHTGDGNMSIVGDVQAAQDEDDDSDAGEEELDTRHRLTAEELKMSAELAAHDGDSQLQDKSSIVEGSAERGSSQGPTV</sequence>